<dbReference type="GO" id="GO:0000155">
    <property type="term" value="F:phosphorelay sensor kinase activity"/>
    <property type="evidence" value="ECO:0007669"/>
    <property type="project" value="InterPro"/>
</dbReference>
<dbReference type="PANTHER" id="PTHR43047">
    <property type="entry name" value="TWO-COMPONENT HISTIDINE PROTEIN KINASE"/>
    <property type="match status" value="1"/>
</dbReference>
<keyword evidence="3 7" id="KW-0597">Phosphoprotein</keyword>
<dbReference type="InterPro" id="IPR011006">
    <property type="entry name" value="CheY-like_superfamily"/>
</dbReference>
<dbReference type="CDD" id="cd19920">
    <property type="entry name" value="REC_PA4781-like"/>
    <property type="match status" value="1"/>
</dbReference>
<dbReference type="Gene3D" id="3.40.50.2300">
    <property type="match status" value="1"/>
</dbReference>
<reference evidence="12" key="1">
    <citation type="submission" date="2018-04" db="EMBL/GenBank/DDBJ databases">
        <authorList>
            <person name="Cornet L."/>
        </authorList>
    </citation>
    <scope>NUCLEOTIDE SEQUENCE [LARGE SCALE GENOMIC DNA]</scope>
</reference>
<feature type="coiled-coil region" evidence="8">
    <location>
        <begin position="128"/>
        <end position="155"/>
    </location>
</feature>
<dbReference type="InterPro" id="IPR005467">
    <property type="entry name" value="His_kinase_dom"/>
</dbReference>
<evidence type="ECO:0000256" key="6">
    <source>
        <dbReference type="ARBA" id="ARBA00023012"/>
    </source>
</evidence>
<dbReference type="AlphaFoldDB" id="A0A2W4XS26"/>
<dbReference type="SUPFAM" id="SSF47384">
    <property type="entry name" value="Homodimeric domain of signal transducing histidine kinase"/>
    <property type="match status" value="1"/>
</dbReference>
<evidence type="ECO:0000313" key="11">
    <source>
        <dbReference type="EMBL" id="PZO34198.1"/>
    </source>
</evidence>
<feature type="domain" description="Histidine kinase" evidence="9">
    <location>
        <begin position="162"/>
        <end position="378"/>
    </location>
</feature>
<name>A0A2W4XS26_9CYAN</name>
<dbReference type="SMART" id="SM00387">
    <property type="entry name" value="HATPase_c"/>
    <property type="match status" value="1"/>
</dbReference>
<evidence type="ECO:0000256" key="1">
    <source>
        <dbReference type="ARBA" id="ARBA00000085"/>
    </source>
</evidence>
<dbReference type="Pfam" id="PF00512">
    <property type="entry name" value="HisKA"/>
    <property type="match status" value="1"/>
</dbReference>
<comment type="caution">
    <text evidence="11">The sequence shown here is derived from an EMBL/GenBank/DDBJ whole genome shotgun (WGS) entry which is preliminary data.</text>
</comment>
<evidence type="ECO:0000256" key="2">
    <source>
        <dbReference type="ARBA" id="ARBA00012438"/>
    </source>
</evidence>
<dbReference type="InterPro" id="IPR036097">
    <property type="entry name" value="HisK_dim/P_sf"/>
</dbReference>
<reference evidence="11 12" key="2">
    <citation type="submission" date="2018-06" db="EMBL/GenBank/DDBJ databases">
        <title>Metagenomic assembly of (sub)arctic Cyanobacteria and their associated microbiome from non-axenic cultures.</title>
        <authorList>
            <person name="Baurain D."/>
        </authorList>
    </citation>
    <scope>NUCLEOTIDE SEQUENCE [LARGE SCALE GENOMIC DNA]</scope>
    <source>
        <strain evidence="11">ULC041bin1</strain>
    </source>
</reference>
<feature type="domain" description="Response regulatory" evidence="10">
    <location>
        <begin position="17"/>
        <end position="133"/>
    </location>
</feature>
<dbReference type="CDD" id="cd00082">
    <property type="entry name" value="HisKA"/>
    <property type="match status" value="1"/>
</dbReference>
<dbReference type="Gene3D" id="1.10.287.130">
    <property type="match status" value="1"/>
</dbReference>
<evidence type="ECO:0000259" key="10">
    <source>
        <dbReference type="PROSITE" id="PS50110"/>
    </source>
</evidence>
<organism evidence="11 12">
    <name type="scientific">Shackletoniella antarctica</name>
    <dbReference type="NCBI Taxonomy" id="268115"/>
    <lineage>
        <taxon>Bacteria</taxon>
        <taxon>Bacillati</taxon>
        <taxon>Cyanobacteriota</taxon>
        <taxon>Cyanophyceae</taxon>
        <taxon>Oculatellales</taxon>
        <taxon>Oculatellaceae</taxon>
        <taxon>Shackletoniella</taxon>
    </lineage>
</organism>
<dbReference type="InterPro" id="IPR003661">
    <property type="entry name" value="HisK_dim/P_dom"/>
</dbReference>
<evidence type="ECO:0000256" key="8">
    <source>
        <dbReference type="SAM" id="Coils"/>
    </source>
</evidence>
<protein>
    <recommendedName>
        <fullName evidence="2">histidine kinase</fullName>
        <ecNumber evidence="2">2.7.13.3</ecNumber>
    </recommendedName>
</protein>
<dbReference type="PRINTS" id="PR00344">
    <property type="entry name" value="BCTRLSENSOR"/>
</dbReference>
<sequence>MNSPDPRAGQTSAAQSDILIVDDTPDNLRLLSAILSRHQLSVRKALTGQWAITAAQAAPPDLILLDIKMPEMSGYEVCRRLKADPATRAVPVIFISALDDAIDKVKAFAAGGADYITKPFQEAEVLARIAHQLELRRLQRQLVDQNQELLRSNRELEQFASVVSHDLQQPLQSILGYAKLITMAYPTIQQSPAQPYLESITAAGDRMQQMIQDWLTYAQVGQAQPELTPLDGNRLLQQALLNLRVAIAEAGAELTYGELPTVLGSAGQLVQLLQNLIGNALKFTPQGTVPQINLTVEAEVEGAVWRFGVHDNGIGIAPEHLGQIFESFHRLHDAQTYAGSGIGLATCQKIVECHGGRIWVESQLGQGSTFYFTLPAAPLSKTACVSSPVAKYT</sequence>
<dbReference type="PANTHER" id="PTHR43047:SF72">
    <property type="entry name" value="OSMOSENSING HISTIDINE PROTEIN KINASE SLN1"/>
    <property type="match status" value="1"/>
</dbReference>
<dbReference type="Pfam" id="PF02518">
    <property type="entry name" value="HATPase_c"/>
    <property type="match status" value="1"/>
</dbReference>
<dbReference type="GO" id="GO:0009927">
    <property type="term" value="F:histidine phosphotransfer kinase activity"/>
    <property type="evidence" value="ECO:0007669"/>
    <property type="project" value="TreeGrafter"/>
</dbReference>
<dbReference type="EC" id="2.7.13.3" evidence="2"/>
<keyword evidence="6" id="KW-0902">Two-component regulatory system</keyword>
<keyword evidence="8" id="KW-0175">Coiled coil</keyword>
<proteinExistence type="predicted"/>
<gene>
    <name evidence="11" type="ORF">DCF17_20755</name>
</gene>
<dbReference type="SUPFAM" id="SSF52172">
    <property type="entry name" value="CheY-like"/>
    <property type="match status" value="1"/>
</dbReference>
<comment type="catalytic activity">
    <reaction evidence="1">
        <text>ATP + protein L-histidine = ADP + protein N-phospho-L-histidine.</text>
        <dbReference type="EC" id="2.7.13.3"/>
    </reaction>
</comment>
<evidence type="ECO:0000256" key="7">
    <source>
        <dbReference type="PROSITE-ProRule" id="PRU00169"/>
    </source>
</evidence>
<evidence type="ECO:0000256" key="5">
    <source>
        <dbReference type="ARBA" id="ARBA00022777"/>
    </source>
</evidence>
<dbReference type="SUPFAM" id="SSF55874">
    <property type="entry name" value="ATPase domain of HSP90 chaperone/DNA topoisomerase II/histidine kinase"/>
    <property type="match status" value="1"/>
</dbReference>
<dbReference type="InterPro" id="IPR003594">
    <property type="entry name" value="HATPase_dom"/>
</dbReference>
<dbReference type="Pfam" id="PF00072">
    <property type="entry name" value="Response_reg"/>
    <property type="match status" value="1"/>
</dbReference>
<keyword evidence="4" id="KW-0808">Transferase</keyword>
<evidence type="ECO:0000259" key="9">
    <source>
        <dbReference type="PROSITE" id="PS50109"/>
    </source>
</evidence>
<dbReference type="GO" id="GO:0005886">
    <property type="term" value="C:plasma membrane"/>
    <property type="evidence" value="ECO:0007669"/>
    <property type="project" value="TreeGrafter"/>
</dbReference>
<evidence type="ECO:0000256" key="4">
    <source>
        <dbReference type="ARBA" id="ARBA00022679"/>
    </source>
</evidence>
<keyword evidence="5 11" id="KW-0418">Kinase</keyword>
<dbReference type="SMART" id="SM00388">
    <property type="entry name" value="HisKA"/>
    <property type="match status" value="1"/>
</dbReference>
<feature type="modified residue" description="4-aspartylphosphate" evidence="7">
    <location>
        <position position="66"/>
    </location>
</feature>
<dbReference type="EMBL" id="QBMN01000216">
    <property type="protein sequence ID" value="PZO34198.1"/>
    <property type="molecule type" value="Genomic_DNA"/>
</dbReference>
<dbReference type="SMART" id="SM00448">
    <property type="entry name" value="REC"/>
    <property type="match status" value="1"/>
</dbReference>
<evidence type="ECO:0000313" key="12">
    <source>
        <dbReference type="Proteomes" id="UP000249081"/>
    </source>
</evidence>
<dbReference type="InterPro" id="IPR036890">
    <property type="entry name" value="HATPase_C_sf"/>
</dbReference>
<evidence type="ECO:0000256" key="3">
    <source>
        <dbReference type="ARBA" id="ARBA00022553"/>
    </source>
</evidence>
<dbReference type="InterPro" id="IPR004358">
    <property type="entry name" value="Sig_transdc_His_kin-like_C"/>
</dbReference>
<dbReference type="Gene3D" id="3.30.565.10">
    <property type="entry name" value="Histidine kinase-like ATPase, C-terminal domain"/>
    <property type="match status" value="1"/>
</dbReference>
<accession>A0A2W4XS26</accession>
<dbReference type="InterPro" id="IPR001789">
    <property type="entry name" value="Sig_transdc_resp-reg_receiver"/>
</dbReference>
<dbReference type="FunFam" id="3.30.565.10:FF:000006">
    <property type="entry name" value="Sensor histidine kinase WalK"/>
    <property type="match status" value="1"/>
</dbReference>
<dbReference type="PROSITE" id="PS50109">
    <property type="entry name" value="HIS_KIN"/>
    <property type="match status" value="1"/>
</dbReference>
<dbReference type="PROSITE" id="PS50110">
    <property type="entry name" value="RESPONSE_REGULATORY"/>
    <property type="match status" value="1"/>
</dbReference>
<dbReference type="Proteomes" id="UP000249081">
    <property type="component" value="Unassembled WGS sequence"/>
</dbReference>